<gene>
    <name evidence="1" type="ORF">NA66_102649</name>
</gene>
<dbReference type="SUPFAM" id="SSF54523">
    <property type="entry name" value="Pili subunits"/>
    <property type="match status" value="1"/>
</dbReference>
<dbReference type="Proteomes" id="UP000247755">
    <property type="component" value="Unassembled WGS sequence"/>
</dbReference>
<sequence length="138" mass="15499">MVAIAILGVMLMQFGVLWSTLQKRDRESELLARGDEMRRALESYSRRGPVAGTFPKTLEDLVLDKRMPTVVRHLRRVYIDPLTGGAEWGIVTGPGGGIIGLYSLADGVPYKRDGFPERDASFRGKVHYSQWVFMADQK</sequence>
<evidence type="ECO:0000313" key="2">
    <source>
        <dbReference type="Proteomes" id="UP000247755"/>
    </source>
</evidence>
<evidence type="ECO:0000313" key="1">
    <source>
        <dbReference type="EMBL" id="PXX25812.1"/>
    </source>
</evidence>
<protein>
    <submittedName>
        <fullName evidence="1">Type II secretory pathway pseudopilin PulG</fullName>
    </submittedName>
</protein>
<dbReference type="AlphaFoldDB" id="A0A318I913"/>
<accession>A0A318I913</accession>
<name>A0A318I913_BURPY</name>
<organism evidence="1 2">
    <name type="scientific">Burkholderia pyrrocinia</name>
    <name type="common">Pseudomonas pyrrocinia</name>
    <dbReference type="NCBI Taxonomy" id="60550"/>
    <lineage>
        <taxon>Bacteria</taxon>
        <taxon>Pseudomonadati</taxon>
        <taxon>Pseudomonadota</taxon>
        <taxon>Betaproteobacteria</taxon>
        <taxon>Burkholderiales</taxon>
        <taxon>Burkholderiaceae</taxon>
        <taxon>Burkholderia</taxon>
        <taxon>Burkholderia cepacia complex</taxon>
    </lineage>
</organism>
<reference evidence="1 2" key="1">
    <citation type="submission" date="2018-05" db="EMBL/GenBank/DDBJ databases">
        <title>Comparative genomics of bacterial root endophytes of switchgrass collected from native prairies over two seasons.</title>
        <authorList>
            <person name="Tang Y."/>
        </authorList>
    </citation>
    <scope>NUCLEOTIDE SEQUENCE [LARGE SCALE GENOMIC DNA]</scope>
    <source>
        <strain evidence="1 2">NFIX32</strain>
    </source>
</reference>
<dbReference type="EMBL" id="QJJY01000026">
    <property type="protein sequence ID" value="PXX25812.1"/>
    <property type="molecule type" value="Genomic_DNA"/>
</dbReference>
<dbReference type="InterPro" id="IPR045584">
    <property type="entry name" value="Pilin-like"/>
</dbReference>
<comment type="caution">
    <text evidence="1">The sequence shown here is derived from an EMBL/GenBank/DDBJ whole genome shotgun (WGS) entry which is preliminary data.</text>
</comment>
<dbReference type="RefSeq" id="WP_072443594.1">
    <property type="nucleotide sequence ID" value="NZ_QJJY01000026.1"/>
</dbReference>
<proteinExistence type="predicted"/>